<comment type="catalytic activity">
    <reaction evidence="8">
        <text>[GlcNAc-(1-&gt;4)-Mur2Ac(oyl-L-Ala-gamma-D-Glu-L-Lys-D-Ala-D-Ala)](n)-di-trans,octa-cis-undecaprenyl diphosphate + beta-D-GlcNAc-(1-&gt;4)-Mur2Ac(oyl-L-Ala-gamma-D-Glu-L-Lys-D-Ala-D-Ala)-di-trans,octa-cis-undecaprenyl diphosphate = [GlcNAc-(1-&gt;4)-Mur2Ac(oyl-L-Ala-gamma-D-Glu-L-Lys-D-Ala-D-Ala)](n+1)-di-trans,octa-cis-undecaprenyl diphosphate + di-trans,octa-cis-undecaprenyl diphosphate + H(+)</text>
        <dbReference type="Rhea" id="RHEA:23708"/>
        <dbReference type="Rhea" id="RHEA-COMP:9602"/>
        <dbReference type="Rhea" id="RHEA-COMP:9603"/>
        <dbReference type="ChEBI" id="CHEBI:15378"/>
        <dbReference type="ChEBI" id="CHEBI:58405"/>
        <dbReference type="ChEBI" id="CHEBI:60033"/>
        <dbReference type="ChEBI" id="CHEBI:78435"/>
        <dbReference type="EC" id="2.4.99.28"/>
    </reaction>
</comment>
<evidence type="ECO:0000256" key="8">
    <source>
        <dbReference type="ARBA" id="ARBA00049902"/>
    </source>
</evidence>
<dbReference type="SUPFAM" id="SSF56601">
    <property type="entry name" value="beta-lactamase/transpeptidase-like"/>
    <property type="match status" value="1"/>
</dbReference>
<protein>
    <recommendedName>
        <fullName evidence="7">peptidoglycan glycosyltransferase</fullName>
        <ecNumber evidence="7">2.4.99.28</ecNumber>
    </recommendedName>
</protein>
<dbReference type="Proteomes" id="UP000397656">
    <property type="component" value="Chromosome 2"/>
</dbReference>
<evidence type="ECO:0000256" key="5">
    <source>
        <dbReference type="ARBA" id="ARBA00022679"/>
    </source>
</evidence>
<organism evidence="10 11">
    <name type="scientific">Cupriavidus basilensis</name>
    <dbReference type="NCBI Taxonomy" id="68895"/>
    <lineage>
        <taxon>Bacteria</taxon>
        <taxon>Pseudomonadati</taxon>
        <taxon>Pseudomonadota</taxon>
        <taxon>Betaproteobacteria</taxon>
        <taxon>Burkholderiales</taxon>
        <taxon>Burkholderiaceae</taxon>
        <taxon>Cupriavidus</taxon>
    </lineage>
</organism>
<sequence>MRRRLWPRLLVLALLVGGGYLLCAVVAEELATSRLQARYFAGRAKDVAFAVRDGPSDRIRFPDDGPYDLRFGYSRLPQFTELLEARGFRRERQAQWSDRMLELTDAGLFAPYHEKTHAGLDLLDCNDLPFGARRTPPRTYARFEDIPALLVNALLFIENRDLLDPEFPTRNPALDVRRFTRAALDQGVHFFNDKHDAAGGSTLATQIEKYRHSRAGRTGSPKEKLRQMASASMRAYLDGPNTVAARQRILLDYLNTVPLSARAGLGEVNGLGDGLWAWYGQDFDEANRLLANAAGPGPGAGQGEGELGQRQARVFKQALSLIIAQRGPSHFLRRDTATLVELTDSYIRLLSAAGAIPPWLRDASLAQSLTLGAPPLDRPEVSFISRKAISGVRTDLLRYLDLGSSYELDRLDLTAHSTINTGLQRVVTEALLRAGTRDGAHDFGMYGHNLLREGDDPGKLAISFTLYEKVDGANLLRVQADNLDLPFDLNRGARLNLGSTAKLRTLVTYLEILSELHEKYAGMSAAELREIKPAKLDALTQWVVSYLLAAPDKSRRAMLEAAMLRRYSGSAGEAFFTGGGLQTFTNFERWENMKIMTVREAFEHSVNLVFIRLMRDIVRYETYRLHPDADDWLNNPAAPQRRAYLVRFADKEGSDYLRAFYAKYRGMSQQEAARRVLQNRHFSPVGLAVTLRSIDPDIDPAQFNKVMLATLPKAGLTDEKLAKLYSKYGPTSFSLNDRGYLARVHPLELWLLNYLRQRPDASLDEVLRDSTEQRQEVYAWLFKTRHPGGQTRRIRSQLERQAFVEIARRWQRLGYPFSAITASYASAIGAAGDRPAALAELVGIVQGNGVRQQATALRSLEFAAGTPYETDFGLGQKGTRLLSEDITEVVRAALIGVVDSGTAGMLKSALVGSGIVAGGKTGTGDHRYEVYGPGGRLISSRVVSRSATFVFFLGDRYFGNVTAYVQEPYAARYAFTSALSVQLLKSLAPTILPLVRDGGVRSPLACKH</sequence>
<comment type="pathway">
    <text evidence="1">Cell wall biogenesis; peptidoglycan biosynthesis.</text>
</comment>
<keyword evidence="6" id="KW-0511">Multifunctional enzyme</keyword>
<dbReference type="EMBL" id="CP062804">
    <property type="protein sequence ID" value="QOT81119.1"/>
    <property type="molecule type" value="Genomic_DNA"/>
</dbReference>
<evidence type="ECO:0000259" key="9">
    <source>
        <dbReference type="Pfam" id="PF00912"/>
    </source>
</evidence>
<evidence type="ECO:0000256" key="6">
    <source>
        <dbReference type="ARBA" id="ARBA00023268"/>
    </source>
</evidence>
<dbReference type="InterPro" id="IPR012338">
    <property type="entry name" value="Beta-lactam/transpept-like"/>
</dbReference>
<evidence type="ECO:0000256" key="4">
    <source>
        <dbReference type="ARBA" id="ARBA00022676"/>
    </source>
</evidence>
<evidence type="ECO:0000256" key="2">
    <source>
        <dbReference type="ARBA" id="ARBA00022645"/>
    </source>
</evidence>
<dbReference type="Gene3D" id="1.10.3810.10">
    <property type="entry name" value="Biosynthetic peptidoglycan transglycosylase-like"/>
    <property type="match status" value="1"/>
</dbReference>
<dbReference type="InterPro" id="IPR001264">
    <property type="entry name" value="Glyco_trans_51"/>
</dbReference>
<dbReference type="EC" id="2.4.99.28" evidence="7"/>
<keyword evidence="3" id="KW-0645">Protease</keyword>
<gene>
    <name evidence="10" type="ORF">F7R26_027595</name>
</gene>
<evidence type="ECO:0000313" key="10">
    <source>
        <dbReference type="EMBL" id="QOT81119.1"/>
    </source>
</evidence>
<keyword evidence="5" id="KW-0808">Transferase</keyword>
<reference evidence="10 11" key="1">
    <citation type="submission" date="2020-10" db="EMBL/GenBank/DDBJ databases">
        <title>Complete genome sequence of Cupriavidus basilensis CCUG 49340T.</title>
        <authorList>
            <person name="Salva-Serra F."/>
            <person name="Donoso R.A."/>
            <person name="Cho K.H."/>
            <person name="Yoo J.A."/>
            <person name="Lee K."/>
            <person name="Yoon S.-H."/>
            <person name="Perez-Pantoja D."/>
            <person name="Moore E.R.B."/>
        </authorList>
    </citation>
    <scope>NUCLEOTIDE SEQUENCE [LARGE SCALE GENOMIC DNA]</scope>
    <source>
        <strain evidence="11">CCUG 49340</strain>
    </source>
</reference>
<dbReference type="PANTHER" id="PTHR32282">
    <property type="entry name" value="BINDING PROTEIN TRANSPEPTIDASE, PUTATIVE-RELATED"/>
    <property type="match status" value="1"/>
</dbReference>
<proteinExistence type="predicted"/>
<keyword evidence="4" id="KW-0328">Glycosyltransferase</keyword>
<dbReference type="AlphaFoldDB" id="A0A643G3N0"/>
<dbReference type="GO" id="GO:0004180">
    <property type="term" value="F:carboxypeptidase activity"/>
    <property type="evidence" value="ECO:0007669"/>
    <property type="project" value="UniProtKB-KW"/>
</dbReference>
<accession>A0A643G3N0</accession>
<dbReference type="PANTHER" id="PTHR32282:SF24">
    <property type="entry name" value="GLYCOSYL TRANSFERASE FAMILY 51 DOMAIN-CONTAINING PROTEIN"/>
    <property type="match status" value="1"/>
</dbReference>
<dbReference type="SUPFAM" id="SSF53955">
    <property type="entry name" value="Lysozyme-like"/>
    <property type="match status" value="1"/>
</dbReference>
<feature type="domain" description="Glycosyl transferase family 51" evidence="9">
    <location>
        <begin position="137"/>
        <end position="285"/>
    </location>
</feature>
<dbReference type="Gene3D" id="3.40.710.10">
    <property type="entry name" value="DD-peptidase/beta-lactamase superfamily"/>
    <property type="match status" value="1"/>
</dbReference>
<dbReference type="Pfam" id="PF00912">
    <property type="entry name" value="Transgly"/>
    <property type="match status" value="1"/>
</dbReference>
<dbReference type="InterPro" id="IPR036950">
    <property type="entry name" value="PBP_transglycosylase"/>
</dbReference>
<dbReference type="GO" id="GO:0030288">
    <property type="term" value="C:outer membrane-bounded periplasmic space"/>
    <property type="evidence" value="ECO:0007669"/>
    <property type="project" value="TreeGrafter"/>
</dbReference>
<dbReference type="GO" id="GO:0006508">
    <property type="term" value="P:proteolysis"/>
    <property type="evidence" value="ECO:0007669"/>
    <property type="project" value="UniProtKB-KW"/>
</dbReference>
<dbReference type="InterPro" id="IPR050396">
    <property type="entry name" value="Glycosyltr_51/Transpeptidase"/>
</dbReference>
<dbReference type="InterPro" id="IPR023346">
    <property type="entry name" value="Lysozyme-like_dom_sf"/>
</dbReference>
<name>A0A643G3N0_9BURK</name>
<keyword evidence="2" id="KW-0121">Carboxypeptidase</keyword>
<evidence type="ECO:0000256" key="7">
    <source>
        <dbReference type="ARBA" id="ARBA00044770"/>
    </source>
</evidence>
<keyword evidence="3" id="KW-0378">Hydrolase</keyword>
<evidence type="ECO:0000256" key="1">
    <source>
        <dbReference type="ARBA" id="ARBA00004752"/>
    </source>
</evidence>
<evidence type="ECO:0000313" key="11">
    <source>
        <dbReference type="Proteomes" id="UP000397656"/>
    </source>
</evidence>
<dbReference type="GO" id="GO:0008955">
    <property type="term" value="F:peptidoglycan glycosyltransferase activity"/>
    <property type="evidence" value="ECO:0007669"/>
    <property type="project" value="UniProtKB-EC"/>
</dbReference>
<evidence type="ECO:0000256" key="3">
    <source>
        <dbReference type="ARBA" id="ARBA00022670"/>
    </source>
</evidence>
<dbReference type="GO" id="GO:0009252">
    <property type="term" value="P:peptidoglycan biosynthetic process"/>
    <property type="evidence" value="ECO:0007669"/>
    <property type="project" value="TreeGrafter"/>
</dbReference>